<evidence type="ECO:0000313" key="2">
    <source>
        <dbReference type="EMBL" id="CAD9529531.1"/>
    </source>
</evidence>
<name>A0A7S2NB72_9EUKA</name>
<keyword evidence="1" id="KW-0732">Signal</keyword>
<evidence type="ECO:0000256" key="1">
    <source>
        <dbReference type="SAM" id="SignalP"/>
    </source>
</evidence>
<reference evidence="2" key="1">
    <citation type="submission" date="2021-01" db="EMBL/GenBank/DDBJ databases">
        <authorList>
            <person name="Corre E."/>
            <person name="Pelletier E."/>
            <person name="Niang G."/>
            <person name="Scheremetjew M."/>
            <person name="Finn R."/>
            <person name="Kale V."/>
            <person name="Holt S."/>
            <person name="Cochrane G."/>
            <person name="Meng A."/>
            <person name="Brown T."/>
            <person name="Cohen L."/>
        </authorList>
    </citation>
    <scope>NUCLEOTIDE SEQUENCE</scope>
    <source>
        <strain evidence="2">UTEX LB 985</strain>
    </source>
</reference>
<protein>
    <submittedName>
        <fullName evidence="2">Uncharacterized protein</fullName>
    </submittedName>
</protein>
<feature type="signal peptide" evidence="1">
    <location>
        <begin position="1"/>
        <end position="18"/>
    </location>
</feature>
<organism evidence="2">
    <name type="scientific">Haptolina brevifila</name>
    <dbReference type="NCBI Taxonomy" id="156173"/>
    <lineage>
        <taxon>Eukaryota</taxon>
        <taxon>Haptista</taxon>
        <taxon>Haptophyta</taxon>
        <taxon>Prymnesiophyceae</taxon>
        <taxon>Prymnesiales</taxon>
        <taxon>Prymnesiaceae</taxon>
        <taxon>Haptolina</taxon>
    </lineage>
</organism>
<accession>A0A7S2NB72</accession>
<dbReference type="EMBL" id="HBGU01068786">
    <property type="protein sequence ID" value="CAD9529531.1"/>
    <property type="molecule type" value="Transcribed_RNA"/>
</dbReference>
<feature type="chain" id="PRO_5031426975" evidence="1">
    <location>
        <begin position="19"/>
        <end position="506"/>
    </location>
</feature>
<gene>
    <name evidence="2" type="ORF">CBRE1094_LOCUS37506</name>
</gene>
<dbReference type="AlphaFoldDB" id="A0A7S2NB72"/>
<proteinExistence type="predicted"/>
<sequence length="506" mass="55551">MALLLVLLSAVHITLSSAQCIDVCGAGAQGDPHLMLPSGGRADFRGEHGALYNFLSAKDLSLNVMTELADFELHLANSSQHKLVHGSFLTQAHIVARASTGKVVRVSFWADKIGAGNLGWANGTIDSEPVFKLSFAGIKEKQIDDVALKMDYSSLHVFTPEFEIVILAHHFDLERNVIGLHHRLDVQINPRVAENAFALPPHGIIGQGWDGDGMAIDGETDAWPKSGEFTTYAMARGAIEGVPNDYKVAKPYATEFKYSRFDATSASVRNVPKLVTAGWLNKPRMVQGGDLAVGATEKTEYYGEEMAARRQLQACVCSFGEGPLVTFDGPNEFQKISTTDTISSGTPGEVRVTYRMNSWKAYKRTTQTGRGFSAKCDPGGYMFVGLAHPSFPYWDTDSWDTALSTPYAKIRYGIYMRGGEARPVWGGGGEKMPEAGYPQNTGAETWMVKLVGTEAKYYKDGVVFHTEPLSASWSDPEEDATWDYYLIFNHVNTNSPKGCTDFHWEP</sequence>